<dbReference type="InterPro" id="IPR023296">
    <property type="entry name" value="Glyco_hydro_beta-prop_sf"/>
</dbReference>
<comment type="caution">
    <text evidence="1">The sequence shown here is derived from an EMBL/GenBank/DDBJ whole genome shotgun (WGS) entry which is preliminary data.</text>
</comment>
<organism evidence="1 2">
    <name type="scientific">Kineobactrum sediminis</name>
    <dbReference type="NCBI Taxonomy" id="1905677"/>
    <lineage>
        <taxon>Bacteria</taxon>
        <taxon>Pseudomonadati</taxon>
        <taxon>Pseudomonadota</taxon>
        <taxon>Gammaproteobacteria</taxon>
        <taxon>Cellvibrionales</taxon>
        <taxon>Halieaceae</taxon>
        <taxon>Kineobactrum</taxon>
    </lineage>
</organism>
<keyword evidence="2" id="KW-1185">Reference proteome</keyword>
<accession>A0A2N5Y3A3</accession>
<evidence type="ECO:0000313" key="2">
    <source>
        <dbReference type="Proteomes" id="UP000234845"/>
    </source>
</evidence>
<sequence length="379" mass="43017">MTKNKWLIAMLVLFFVVGLALLWPGQSYLPTSQPPWIVERLAGQPIIAEVAEEHGYYNVCCPSIIEVPDWVQNRLGRYYLYFSHHKGSYIRMAYSNSPLGPWSLYEEGVLSLGDSGLPVSLDEVITGESRVLYTLRTLPLPLARDILVSTWWSKRVSAAERKKRGMSAAGTKTPHIASPEVVADDVSRQLVLFYHGLDHYGRQSSRIATSSSGLEFTGLEREVAGAYLRHFQHHGIHYLLGMAGALYRSDSLTGPYELRNSLLFEPNMRHPGLWLEDDMLYVFWSRLGDAPERLLLSEIDLSQSDWNRWRATEAVEMLRPEDEWEGAQLPVHKSIRGELDIPSQELRDPFLFRDSDGAFYLYYVGGGERGIGAARLLQK</sequence>
<dbReference type="AlphaFoldDB" id="A0A2N5Y3A3"/>
<dbReference type="EMBL" id="PKLZ01000003">
    <property type="protein sequence ID" value="PLW82873.1"/>
    <property type="molecule type" value="Genomic_DNA"/>
</dbReference>
<gene>
    <name evidence="1" type="ORF">CWI75_05330</name>
</gene>
<dbReference type="Gene3D" id="2.115.10.20">
    <property type="entry name" value="Glycosyl hydrolase domain, family 43"/>
    <property type="match status" value="2"/>
</dbReference>
<dbReference type="OrthoDB" id="1413930at2"/>
<evidence type="ECO:0000313" key="1">
    <source>
        <dbReference type="EMBL" id="PLW82873.1"/>
    </source>
</evidence>
<reference evidence="2" key="1">
    <citation type="submission" date="2017-11" db="EMBL/GenBank/DDBJ databases">
        <title>The draft genome sequence of Chromatocurvus sp. F02.</title>
        <authorList>
            <person name="Du Z.-J."/>
            <person name="Chang Y.-Q."/>
        </authorList>
    </citation>
    <scope>NUCLEOTIDE SEQUENCE [LARGE SCALE GENOMIC DNA]</scope>
    <source>
        <strain evidence="2">F02</strain>
    </source>
</reference>
<proteinExistence type="predicted"/>
<protein>
    <submittedName>
        <fullName evidence="1">Uncharacterized protein</fullName>
    </submittedName>
</protein>
<dbReference type="SUPFAM" id="SSF75005">
    <property type="entry name" value="Arabinanase/levansucrase/invertase"/>
    <property type="match status" value="1"/>
</dbReference>
<dbReference type="Proteomes" id="UP000234845">
    <property type="component" value="Unassembled WGS sequence"/>
</dbReference>
<name>A0A2N5Y3A3_9GAMM</name>
<dbReference type="RefSeq" id="WP_101520473.1">
    <property type="nucleotide sequence ID" value="NZ_PKLZ01000003.1"/>
</dbReference>